<dbReference type="AlphaFoldDB" id="A0A8J7Z0E9"/>
<comment type="caution">
    <text evidence="1">The sequence shown here is derived from an EMBL/GenBank/DDBJ whole genome shotgun (WGS) entry which is preliminary data.</text>
</comment>
<dbReference type="EMBL" id="JAACQH010000103">
    <property type="protein sequence ID" value="NCS91728.1"/>
    <property type="molecule type" value="Genomic_DNA"/>
</dbReference>
<evidence type="ECO:0000313" key="1">
    <source>
        <dbReference type="EMBL" id="NCN65725.1"/>
    </source>
</evidence>
<dbReference type="InterPro" id="IPR021799">
    <property type="entry name" value="PIN-like_prokaryotic"/>
</dbReference>
<dbReference type="EMBL" id="JAACVF010000217">
    <property type="protein sequence ID" value="NCN65725.1"/>
    <property type="molecule type" value="Genomic_DNA"/>
</dbReference>
<reference evidence="1" key="1">
    <citation type="submission" date="2019-11" db="EMBL/GenBank/DDBJ databases">
        <title>Lipid analysis of CO2-rich subsurface aquifers suggests an autotrophy-based deep biosphere with lysolipids enriched in CPR bacteria.</title>
        <authorList>
            <person name="Probst A.J."/>
            <person name="Elling F.J."/>
            <person name="Castelle C.J."/>
            <person name="Zhu Q."/>
            <person name="Elvert M."/>
            <person name="Birarda G."/>
            <person name="Holman H.-Y."/>
            <person name="Lane K.R."/>
            <person name="Ladd B."/>
            <person name="Ryan M.C."/>
            <person name="Woyke T."/>
            <person name="Hinrichs K.-U."/>
            <person name="Banfield J.F."/>
        </authorList>
    </citation>
    <scope>NUCLEOTIDE SEQUENCE</scope>
    <source>
        <strain evidence="1">CG_2015-01_33_1645</strain>
        <strain evidence="2">CG_2015-04_33_537</strain>
    </source>
</reference>
<evidence type="ECO:0000313" key="2">
    <source>
        <dbReference type="EMBL" id="NCS91728.1"/>
    </source>
</evidence>
<protein>
    <submittedName>
        <fullName evidence="1">Uncharacterized protein</fullName>
    </submittedName>
</protein>
<name>A0A8J7Z0E9_9ARCH</name>
<dbReference type="PANTHER" id="PTHR39550:SF1">
    <property type="entry name" value="SLL0658 PROTEIN"/>
    <property type="match status" value="1"/>
</dbReference>
<evidence type="ECO:0000313" key="3">
    <source>
        <dbReference type="Proteomes" id="UP000768163"/>
    </source>
</evidence>
<sequence>MTFVILDADFLSSFLKIQKLNCIKEFFGMDELIVTTAVFREISMTKLINNLIEIRWINVEEIKEESWDIKLIDKREFSELGEGEKESILWCKKHPDSIFLINDKKARTIAWRNIIKVFGWSYLVP</sequence>
<dbReference type="Pfam" id="PF11848">
    <property type="entry name" value="DUF3368"/>
    <property type="match status" value="1"/>
</dbReference>
<dbReference type="PANTHER" id="PTHR39550">
    <property type="entry name" value="SLL0658 PROTEIN"/>
    <property type="match status" value="1"/>
</dbReference>
<proteinExistence type="predicted"/>
<dbReference type="Proteomes" id="UP000738826">
    <property type="component" value="Unassembled WGS sequence"/>
</dbReference>
<gene>
    <name evidence="2" type="ORF">GW779_04890</name>
    <name evidence="1" type="ORF">GW910_06705</name>
</gene>
<dbReference type="Proteomes" id="UP000768163">
    <property type="component" value="Unassembled WGS sequence"/>
</dbReference>
<accession>A0A8J7Z0E9</accession>
<organism evidence="1 3">
    <name type="scientific">Candidatus Altarchaeum hamiconexum</name>
    <dbReference type="NCBI Taxonomy" id="1803513"/>
    <lineage>
        <taxon>Archaea</taxon>
        <taxon>Candidatus Altarchaeota</taxon>
        <taxon>Candidatus Altiarchaeia</taxon>
        <taxon>Candidatus Altarchaeales</taxon>
        <taxon>Candidatus Altarchaeaceae</taxon>
        <taxon>Candidatus Altarchaeum</taxon>
    </lineage>
</organism>